<evidence type="ECO:0000256" key="1">
    <source>
        <dbReference type="SAM" id="MobiDB-lite"/>
    </source>
</evidence>
<sequence length="91" mass="9880">MLETMIRVINECNGVLTRKYQSPIDAATAGQQNAVLSMPFGGHVRRRERGLCTTKVQICVPSSAASAIPQKSMARPWRIMEGAPGNKTSAH</sequence>
<proteinExistence type="predicted"/>
<accession>A0ABD2M5V7</accession>
<gene>
    <name evidence="2" type="ORF">niasHT_009107</name>
</gene>
<keyword evidence="3" id="KW-1185">Reference proteome</keyword>
<name>A0ABD2M5V7_9BILA</name>
<comment type="caution">
    <text evidence="2">The sequence shown here is derived from an EMBL/GenBank/DDBJ whole genome shotgun (WGS) entry which is preliminary data.</text>
</comment>
<dbReference type="AlphaFoldDB" id="A0ABD2M5V7"/>
<dbReference type="EMBL" id="JBICBT010000125">
    <property type="protein sequence ID" value="KAL3122816.1"/>
    <property type="molecule type" value="Genomic_DNA"/>
</dbReference>
<reference evidence="2 3" key="1">
    <citation type="submission" date="2024-10" db="EMBL/GenBank/DDBJ databases">
        <authorList>
            <person name="Kim D."/>
        </authorList>
    </citation>
    <scope>NUCLEOTIDE SEQUENCE [LARGE SCALE GENOMIC DNA]</scope>
    <source>
        <strain evidence="2">BH-2024</strain>
    </source>
</reference>
<evidence type="ECO:0000313" key="2">
    <source>
        <dbReference type="EMBL" id="KAL3122816.1"/>
    </source>
</evidence>
<protein>
    <submittedName>
        <fullName evidence="2">Uncharacterized protein</fullName>
    </submittedName>
</protein>
<evidence type="ECO:0000313" key="3">
    <source>
        <dbReference type="Proteomes" id="UP001620626"/>
    </source>
</evidence>
<dbReference type="Proteomes" id="UP001620626">
    <property type="component" value="Unassembled WGS sequence"/>
</dbReference>
<feature type="region of interest" description="Disordered" evidence="1">
    <location>
        <begin position="71"/>
        <end position="91"/>
    </location>
</feature>
<organism evidence="2 3">
    <name type="scientific">Heterodera trifolii</name>
    <dbReference type="NCBI Taxonomy" id="157864"/>
    <lineage>
        <taxon>Eukaryota</taxon>
        <taxon>Metazoa</taxon>
        <taxon>Ecdysozoa</taxon>
        <taxon>Nematoda</taxon>
        <taxon>Chromadorea</taxon>
        <taxon>Rhabditida</taxon>
        <taxon>Tylenchina</taxon>
        <taxon>Tylenchomorpha</taxon>
        <taxon>Tylenchoidea</taxon>
        <taxon>Heteroderidae</taxon>
        <taxon>Heteroderinae</taxon>
        <taxon>Heterodera</taxon>
    </lineage>
</organism>